<evidence type="ECO:0000256" key="1">
    <source>
        <dbReference type="SAM" id="Coils"/>
    </source>
</evidence>
<evidence type="ECO:0000313" key="5">
    <source>
        <dbReference type="Proteomes" id="UP000030669"/>
    </source>
</evidence>
<dbReference type="EMBL" id="KB469299">
    <property type="protein sequence ID" value="EPQ57353.1"/>
    <property type="molecule type" value="Genomic_DNA"/>
</dbReference>
<feature type="compositionally biased region" description="Basic and acidic residues" evidence="2">
    <location>
        <begin position="79"/>
        <end position="98"/>
    </location>
</feature>
<feature type="domain" description="DUF7904" evidence="3">
    <location>
        <begin position="943"/>
        <end position="1032"/>
    </location>
</feature>
<dbReference type="GO" id="GO:0005737">
    <property type="term" value="C:cytoplasm"/>
    <property type="evidence" value="ECO:0007669"/>
    <property type="project" value="TreeGrafter"/>
</dbReference>
<dbReference type="Gene3D" id="3.40.20.10">
    <property type="entry name" value="Severin"/>
    <property type="match status" value="2"/>
</dbReference>
<dbReference type="RefSeq" id="XP_007864463.1">
    <property type="nucleotide sequence ID" value="XM_007866272.1"/>
</dbReference>
<sequence length="1303" mass="139499">MDPPAPRPRSFDLPKPGAEAGLAEWTSRIKALQRQVDEDEEAEQRKLEEEIAASRLARQRRSAMYQGPRAEGGTGRAESLTKTEEPRDRQKHLDDALHRLTAPSGSATAASPPPSTGPSRPAPSHPISLAQFMGGRLAAPPLRRHAPQADAHDPTQFAQRSLADFKAPHPIFGSRGVAMPGLAGKAPSSPPASHDDTAARTEAASPHGAPRAEAASQRERRVSTPPVARRYVERLEVQALAPQRTGGRERTVSTPTGGAPLRRVTSPRFEPEPVKEPPRHPISHSPAPGRRSTTPSNGRITPSAPLKSPTSPTPSNAYSTPSRPFTPAQSTPSVTSSPSTPSKTPITTPSLARPKQPEPPKPSVFGPQIVPSPKPSPAFLRPPPEKQPTPSLSRLKGRGFVQSMVKVSSELSQQATGSPTPAGGKGAGGKRLSNVLDRWPASPSPSSPPPPPPASAPMRKSFTADPASSRDREPQASKLAAAGRSLKSAPSLPNMASKAAGGDGPGLGSSNTLISYIKPMKTGESAPPSRPATAPPHEVDELGMRVSSHRTGGSGVSGISSGLPPSSGKPLSHPTKDRVKLRRKGKDGKPSKNEAAVPAAIPEESATNAQRAAEAPPIQVAPEPPQRLEPPTSNASRALTPPSPRAVSPNEEAKERSLSSTSSREGSTGRVTDRWTNGAVIGVKPLAPAGRISPQPPTSPQPKGMVGRQALPGLATVPTPAPAAKDEKSPAPGRPKHARIPSTGNRATVMDVAQVFNEVHSRESSVSPAPMSPSPQDAPEPEKLPELEAKPAPLPRVSRPLPAPPLQSRKPSYDRYSVINLPPLEEEKTPAPSPAGTLAKKTAAPPSDQEPSPTLVAEELKEIEKDQKANAENPVEVEIKVDEPQPEVEKVTEEAALEVVHLNFVEDSLPSVDVQAVLKKRAPSFKPNPNDTTVSVDVMTIMGNTATAVGKDSHIFYDTEVLAIIHRSKSKTSGLVSNKVWGWCGKNSRLEEREERKLQELAKRYGTTLERVRQYSEPAELVHVLGGRLAIRQGTREHWSAENTCMHLVRRHHGHIFIDEHDLSIRNLCSGFSYCLSVLGTVYVWHGCGSLPLERQAALDYARGLAADPGSVVELVEGESDEDEMFWMVLGDREEYARADHWRWRAAAAKTDPRVWRVDGGDGKDSVRLVASFTDEAAISNSVYIVDCIWEFFVLVGSDARGKRGSIKLAVSTATEMSSRTAAAKPFTPAVHIVVLPSQLPLDLRLSFRDLDEEALNHGDVPSHMHLLTVAEAQEQLEKSVWEKTKLQDHSLLPLGVDVSMLS</sequence>
<dbReference type="eggNOG" id="ENOG502S1NR">
    <property type="taxonomic scope" value="Eukaryota"/>
</dbReference>
<feature type="compositionally biased region" description="Pro residues" evidence="2">
    <location>
        <begin position="370"/>
        <end position="387"/>
    </location>
</feature>
<feature type="compositionally biased region" description="Basic and acidic residues" evidence="2">
    <location>
        <begin position="858"/>
        <end position="869"/>
    </location>
</feature>
<proteinExistence type="predicted"/>
<dbReference type="OrthoDB" id="6375767at2759"/>
<dbReference type="OMA" id="AFFEIYV"/>
<dbReference type="InterPro" id="IPR029006">
    <property type="entry name" value="ADF-H/Gelsolin-like_dom_sf"/>
</dbReference>
<dbReference type="GO" id="GO:0051015">
    <property type="term" value="F:actin filament binding"/>
    <property type="evidence" value="ECO:0007669"/>
    <property type="project" value="InterPro"/>
</dbReference>
<evidence type="ECO:0000313" key="4">
    <source>
        <dbReference type="EMBL" id="EPQ57353.1"/>
    </source>
</evidence>
<dbReference type="Pfam" id="PF25480">
    <property type="entry name" value="DUF7904"/>
    <property type="match status" value="1"/>
</dbReference>
<dbReference type="GO" id="GO:0015629">
    <property type="term" value="C:actin cytoskeleton"/>
    <property type="evidence" value="ECO:0007669"/>
    <property type="project" value="TreeGrafter"/>
</dbReference>
<dbReference type="PANTHER" id="PTHR11977">
    <property type="entry name" value="VILLIN"/>
    <property type="match status" value="1"/>
</dbReference>
<feature type="compositionally biased region" description="Basic and acidic residues" evidence="2">
    <location>
        <begin position="877"/>
        <end position="887"/>
    </location>
</feature>
<evidence type="ECO:0000256" key="2">
    <source>
        <dbReference type="SAM" id="MobiDB-lite"/>
    </source>
</evidence>
<dbReference type="HOGENOM" id="CLU_003265_0_0_1"/>
<dbReference type="InterPro" id="IPR007122">
    <property type="entry name" value="Villin/Gelsolin"/>
</dbReference>
<dbReference type="SUPFAM" id="SSF55753">
    <property type="entry name" value="Actin depolymerizing proteins"/>
    <property type="match status" value="2"/>
</dbReference>
<dbReference type="GO" id="GO:0051016">
    <property type="term" value="P:barbed-end actin filament capping"/>
    <property type="evidence" value="ECO:0007669"/>
    <property type="project" value="TreeGrafter"/>
</dbReference>
<feature type="compositionally biased region" description="Basic and acidic residues" evidence="2">
    <location>
        <begin position="269"/>
        <end position="279"/>
    </location>
</feature>
<organism evidence="4 5">
    <name type="scientific">Gloeophyllum trabeum (strain ATCC 11539 / FP-39264 / Madison 617)</name>
    <name type="common">Brown rot fungus</name>
    <dbReference type="NCBI Taxonomy" id="670483"/>
    <lineage>
        <taxon>Eukaryota</taxon>
        <taxon>Fungi</taxon>
        <taxon>Dikarya</taxon>
        <taxon>Basidiomycota</taxon>
        <taxon>Agaricomycotina</taxon>
        <taxon>Agaricomycetes</taxon>
        <taxon>Gloeophyllales</taxon>
        <taxon>Gloeophyllaceae</taxon>
        <taxon>Gloeophyllum</taxon>
    </lineage>
</organism>
<gene>
    <name evidence="4" type="ORF">GLOTRDRAFT_137698</name>
</gene>
<feature type="compositionally biased region" description="Polar residues" evidence="2">
    <location>
        <begin position="291"/>
        <end position="300"/>
    </location>
</feature>
<feature type="compositionally biased region" description="Pro residues" evidence="2">
    <location>
        <begin position="111"/>
        <end position="124"/>
    </location>
</feature>
<dbReference type="GO" id="GO:0051014">
    <property type="term" value="P:actin filament severing"/>
    <property type="evidence" value="ECO:0007669"/>
    <property type="project" value="TreeGrafter"/>
</dbReference>
<feature type="compositionally biased region" description="Low complexity" evidence="2">
    <location>
        <begin position="101"/>
        <end position="110"/>
    </location>
</feature>
<feature type="compositionally biased region" description="Polar residues" evidence="2">
    <location>
        <begin position="308"/>
        <end position="323"/>
    </location>
</feature>
<dbReference type="GO" id="GO:0005546">
    <property type="term" value="F:phosphatidylinositol-4,5-bisphosphate binding"/>
    <property type="evidence" value="ECO:0007669"/>
    <property type="project" value="TreeGrafter"/>
</dbReference>
<feature type="region of interest" description="Disordered" evidence="2">
    <location>
        <begin position="57"/>
        <end position="887"/>
    </location>
</feature>
<dbReference type="KEGG" id="gtr:GLOTRDRAFT_137698"/>
<reference evidence="4 5" key="1">
    <citation type="journal article" date="2012" name="Science">
        <title>The Paleozoic origin of enzymatic lignin decomposition reconstructed from 31 fungal genomes.</title>
        <authorList>
            <person name="Floudas D."/>
            <person name="Binder M."/>
            <person name="Riley R."/>
            <person name="Barry K."/>
            <person name="Blanchette R.A."/>
            <person name="Henrissat B."/>
            <person name="Martinez A.T."/>
            <person name="Otillar R."/>
            <person name="Spatafora J.W."/>
            <person name="Yadav J.S."/>
            <person name="Aerts A."/>
            <person name="Benoit I."/>
            <person name="Boyd A."/>
            <person name="Carlson A."/>
            <person name="Copeland A."/>
            <person name="Coutinho P.M."/>
            <person name="de Vries R.P."/>
            <person name="Ferreira P."/>
            <person name="Findley K."/>
            <person name="Foster B."/>
            <person name="Gaskell J."/>
            <person name="Glotzer D."/>
            <person name="Gorecki P."/>
            <person name="Heitman J."/>
            <person name="Hesse C."/>
            <person name="Hori C."/>
            <person name="Igarashi K."/>
            <person name="Jurgens J.A."/>
            <person name="Kallen N."/>
            <person name="Kersten P."/>
            <person name="Kohler A."/>
            <person name="Kuees U."/>
            <person name="Kumar T.K.A."/>
            <person name="Kuo A."/>
            <person name="LaButti K."/>
            <person name="Larrondo L.F."/>
            <person name="Lindquist E."/>
            <person name="Ling A."/>
            <person name="Lombard V."/>
            <person name="Lucas S."/>
            <person name="Lundell T."/>
            <person name="Martin R."/>
            <person name="McLaughlin D.J."/>
            <person name="Morgenstern I."/>
            <person name="Morin E."/>
            <person name="Murat C."/>
            <person name="Nagy L.G."/>
            <person name="Nolan M."/>
            <person name="Ohm R.A."/>
            <person name="Patyshakuliyeva A."/>
            <person name="Rokas A."/>
            <person name="Ruiz-Duenas F.J."/>
            <person name="Sabat G."/>
            <person name="Salamov A."/>
            <person name="Samejima M."/>
            <person name="Schmutz J."/>
            <person name="Slot J.C."/>
            <person name="St John F."/>
            <person name="Stenlid J."/>
            <person name="Sun H."/>
            <person name="Sun S."/>
            <person name="Syed K."/>
            <person name="Tsang A."/>
            <person name="Wiebenga A."/>
            <person name="Young D."/>
            <person name="Pisabarro A."/>
            <person name="Eastwood D.C."/>
            <person name="Martin F."/>
            <person name="Cullen D."/>
            <person name="Grigoriev I.V."/>
            <person name="Hibbett D.S."/>
        </authorList>
    </citation>
    <scope>NUCLEOTIDE SEQUENCE [LARGE SCALE GENOMIC DNA]</scope>
    <source>
        <strain evidence="4 5">ATCC 11539</strain>
    </source>
</reference>
<feature type="coiled-coil region" evidence="1">
    <location>
        <begin position="22"/>
        <end position="49"/>
    </location>
</feature>
<feature type="compositionally biased region" description="Low complexity" evidence="2">
    <location>
        <begin position="326"/>
        <end position="350"/>
    </location>
</feature>
<feature type="compositionally biased region" description="Polar residues" evidence="2">
    <location>
        <begin position="405"/>
        <end position="415"/>
    </location>
</feature>
<protein>
    <recommendedName>
        <fullName evidence="3">DUF7904 domain-containing protein</fullName>
    </recommendedName>
</protein>
<feature type="compositionally biased region" description="Low complexity" evidence="2">
    <location>
        <begin position="658"/>
        <end position="669"/>
    </location>
</feature>
<dbReference type="Proteomes" id="UP000030669">
    <property type="component" value="Unassembled WGS sequence"/>
</dbReference>
<keyword evidence="5" id="KW-1185">Reference proteome</keyword>
<dbReference type="STRING" id="670483.S7QD85"/>
<feature type="compositionally biased region" description="Low complexity" evidence="2">
    <location>
        <begin position="557"/>
        <end position="572"/>
    </location>
</feature>
<accession>S7QD85</accession>
<dbReference type="InterPro" id="IPR057226">
    <property type="entry name" value="DUF7904"/>
</dbReference>
<feature type="compositionally biased region" description="Pro residues" evidence="2">
    <location>
        <begin position="442"/>
        <end position="455"/>
    </location>
</feature>
<keyword evidence="1" id="KW-0175">Coiled coil</keyword>
<evidence type="ECO:0000259" key="3">
    <source>
        <dbReference type="Pfam" id="PF25480"/>
    </source>
</evidence>
<dbReference type="SMART" id="SM00262">
    <property type="entry name" value="GEL"/>
    <property type="match status" value="1"/>
</dbReference>
<dbReference type="GeneID" id="19303814"/>
<feature type="compositionally biased region" description="Basic and acidic residues" evidence="2">
    <location>
        <begin position="780"/>
        <end position="789"/>
    </location>
</feature>
<name>S7QD85_GLOTA</name>
<dbReference type="GO" id="GO:0008154">
    <property type="term" value="P:actin polymerization or depolymerization"/>
    <property type="evidence" value="ECO:0007669"/>
    <property type="project" value="TreeGrafter"/>
</dbReference>
<dbReference type="PANTHER" id="PTHR11977:SF133">
    <property type="entry name" value="DUF4045 DOMAIN-CONTAINING PROTEIN"/>
    <property type="match status" value="1"/>
</dbReference>